<protein>
    <recommendedName>
        <fullName evidence="7">MADS-box domain-containing protein</fullName>
    </recommendedName>
</protein>
<gene>
    <name evidence="8" type="ORF">I316_03120</name>
</gene>
<dbReference type="GO" id="GO:0000987">
    <property type="term" value="F:cis-regulatory region sequence-specific DNA binding"/>
    <property type="evidence" value="ECO:0007669"/>
    <property type="project" value="InterPro"/>
</dbReference>
<dbReference type="InterPro" id="IPR002100">
    <property type="entry name" value="TF_MADSbox"/>
</dbReference>
<dbReference type="GO" id="GO:0045944">
    <property type="term" value="P:positive regulation of transcription by RNA polymerase II"/>
    <property type="evidence" value="ECO:0007669"/>
    <property type="project" value="InterPro"/>
</dbReference>
<keyword evidence="3" id="KW-0238">DNA-binding</keyword>
<feature type="compositionally biased region" description="Basic residues" evidence="6">
    <location>
        <begin position="360"/>
        <end position="372"/>
    </location>
</feature>
<dbReference type="GO" id="GO:0005634">
    <property type="term" value="C:nucleus"/>
    <property type="evidence" value="ECO:0007669"/>
    <property type="project" value="UniProtKB-SubCell"/>
</dbReference>
<sequence length="512" mass="55311">MDPSLTTSTHVKPSHADDPFAPRLTPTFSATLAPPTPTSQTTQSLHTPRSVSINMEDYMTDGTKDEQELDLNMVHDFGGEGLGVDMRDFTHHGDENDHEHDQDHEIGGRDHEHEAVIVDSKDGMLGVGGPATGDIPSSTAAEMDDMFQAETGLDGDDEDDDDGDMTEGPSTKRSRSNGADGPSGFTYVEKDGEPSRRKIRIEYISDKSRRHITFSKRKAGIMKKAYELSILTGTQVLLLVVSETGLVYTFTTTKLQPLVQKSEGKNLIQACLNAPDGFGPDGQPLTGPVSATKAKNGGLAIRPHKLTAAASAAMAASAQAASEEQASNAAAQAANQAQAHANAQAEAAASVGQGTPVAARPKKRLPSSKKRQASNAAAQPPPELDIPPVPTIPDIHRQASPHNPHPSSGGLTIDPSLHSPMSAGFQIPPEYQQHHPHAHQHHQPPPNQQHQQQQQQHYAYPPPTGPEGYGYYAPPPPHGHGHQYMTLHHQQQQMFQQQQQQRERERMMGMGM</sequence>
<dbReference type="Pfam" id="PF00319">
    <property type="entry name" value="SRF-TF"/>
    <property type="match status" value="1"/>
</dbReference>
<feature type="compositionally biased region" description="Low complexity" evidence="6">
    <location>
        <begin position="24"/>
        <end position="48"/>
    </location>
</feature>
<feature type="region of interest" description="Disordered" evidence="6">
    <location>
        <begin position="344"/>
        <end position="470"/>
    </location>
</feature>
<evidence type="ECO:0000256" key="2">
    <source>
        <dbReference type="ARBA" id="ARBA00023015"/>
    </source>
</evidence>
<feature type="region of interest" description="Disordered" evidence="6">
    <location>
        <begin position="150"/>
        <end position="192"/>
    </location>
</feature>
<dbReference type="SMART" id="SM00432">
    <property type="entry name" value="MADS"/>
    <property type="match status" value="1"/>
</dbReference>
<evidence type="ECO:0000256" key="5">
    <source>
        <dbReference type="ARBA" id="ARBA00023242"/>
    </source>
</evidence>
<dbReference type="InterPro" id="IPR050142">
    <property type="entry name" value="MADS-box/MEF2_TF"/>
</dbReference>
<dbReference type="InterPro" id="IPR036879">
    <property type="entry name" value="TF_MADSbox_sf"/>
</dbReference>
<feature type="compositionally biased region" description="Acidic residues" evidence="6">
    <location>
        <begin position="150"/>
        <end position="165"/>
    </location>
</feature>
<feature type="compositionally biased region" description="Low complexity" evidence="6">
    <location>
        <begin position="448"/>
        <end position="459"/>
    </location>
</feature>
<evidence type="ECO:0000256" key="1">
    <source>
        <dbReference type="ARBA" id="ARBA00004123"/>
    </source>
</evidence>
<reference evidence="9" key="2">
    <citation type="submission" date="2013-12" db="EMBL/GenBank/DDBJ databases">
        <title>Evolution of pathogenesis and genome organization in the Tremellales.</title>
        <authorList>
            <person name="Cuomo C."/>
            <person name="Litvintseva A."/>
            <person name="Heitman J."/>
            <person name="Chen Y."/>
            <person name="Sun S."/>
            <person name="Springer D."/>
            <person name="Dromer F."/>
            <person name="Young S."/>
            <person name="Zeng Q."/>
            <person name="Chapman S."/>
            <person name="Gujja S."/>
            <person name="Saif S."/>
            <person name="Birren B."/>
        </authorList>
    </citation>
    <scope>NUCLEOTIDE SEQUENCE [LARGE SCALE GENOMIC DNA]</scope>
    <source>
        <strain evidence="9">BCC8398</strain>
    </source>
</reference>
<evidence type="ECO:0000313" key="8">
    <source>
        <dbReference type="EMBL" id="OCF35080.1"/>
    </source>
</evidence>
<dbReference type="EMBL" id="KI669500">
    <property type="protein sequence ID" value="OCF35080.1"/>
    <property type="molecule type" value="Genomic_DNA"/>
</dbReference>
<evidence type="ECO:0000256" key="3">
    <source>
        <dbReference type="ARBA" id="ARBA00023125"/>
    </source>
</evidence>
<evidence type="ECO:0000256" key="6">
    <source>
        <dbReference type="SAM" id="MobiDB-lite"/>
    </source>
</evidence>
<feature type="domain" description="MADS-box" evidence="7">
    <location>
        <begin position="194"/>
        <end position="254"/>
    </location>
</feature>
<comment type="subcellular location">
    <subcellularLocation>
        <location evidence="1">Nucleus</location>
    </subcellularLocation>
</comment>
<evidence type="ECO:0000259" key="7">
    <source>
        <dbReference type="PROSITE" id="PS50066"/>
    </source>
</evidence>
<dbReference type="SUPFAM" id="SSF55455">
    <property type="entry name" value="SRF-like"/>
    <property type="match status" value="1"/>
</dbReference>
<dbReference type="PANTHER" id="PTHR48019">
    <property type="entry name" value="SERUM RESPONSE FACTOR HOMOLOG"/>
    <property type="match status" value="1"/>
</dbReference>
<feature type="compositionally biased region" description="Polar residues" evidence="6">
    <location>
        <begin position="1"/>
        <end position="11"/>
    </location>
</feature>
<evidence type="ECO:0000256" key="4">
    <source>
        <dbReference type="ARBA" id="ARBA00023163"/>
    </source>
</evidence>
<dbReference type="FunFam" id="3.40.1810.10:FF:000002">
    <property type="entry name" value="Serum response factor b"/>
    <property type="match status" value="1"/>
</dbReference>
<dbReference type="InterPro" id="IPR033897">
    <property type="entry name" value="SRF-like_MADS-box"/>
</dbReference>
<keyword evidence="5" id="KW-0539">Nucleus</keyword>
<proteinExistence type="predicted"/>
<organism evidence="8 9">
    <name type="scientific">Kwoniella heveanensis BCC8398</name>
    <dbReference type="NCBI Taxonomy" id="1296120"/>
    <lineage>
        <taxon>Eukaryota</taxon>
        <taxon>Fungi</taxon>
        <taxon>Dikarya</taxon>
        <taxon>Basidiomycota</taxon>
        <taxon>Agaricomycotina</taxon>
        <taxon>Tremellomycetes</taxon>
        <taxon>Tremellales</taxon>
        <taxon>Cryptococcaceae</taxon>
        <taxon>Kwoniella</taxon>
    </lineage>
</organism>
<feature type="region of interest" description="Disordered" evidence="6">
    <location>
        <begin position="1"/>
        <end position="51"/>
    </location>
</feature>
<dbReference type="Gene3D" id="3.40.1810.10">
    <property type="entry name" value="Transcription factor, MADS-box"/>
    <property type="match status" value="1"/>
</dbReference>
<evidence type="ECO:0000313" key="9">
    <source>
        <dbReference type="Proteomes" id="UP000092666"/>
    </source>
</evidence>
<dbReference type="OrthoDB" id="2284405at2759"/>
<dbReference type="PROSITE" id="PS00350">
    <property type="entry name" value="MADS_BOX_1"/>
    <property type="match status" value="1"/>
</dbReference>
<keyword evidence="2" id="KW-0805">Transcription regulation</keyword>
<keyword evidence="4" id="KW-0804">Transcription</keyword>
<dbReference type="GO" id="GO:0046983">
    <property type="term" value="F:protein dimerization activity"/>
    <property type="evidence" value="ECO:0007669"/>
    <property type="project" value="InterPro"/>
</dbReference>
<dbReference type="AlphaFoldDB" id="A0A1B9GVL9"/>
<reference evidence="8 9" key="1">
    <citation type="submission" date="2013-07" db="EMBL/GenBank/DDBJ databases">
        <title>The Genome Sequence of Cryptococcus heveanensis BCC8398.</title>
        <authorList>
            <consortium name="The Broad Institute Genome Sequencing Platform"/>
            <person name="Cuomo C."/>
            <person name="Litvintseva A."/>
            <person name="Chen Y."/>
            <person name="Heitman J."/>
            <person name="Sun S."/>
            <person name="Springer D."/>
            <person name="Dromer F."/>
            <person name="Young S.K."/>
            <person name="Zeng Q."/>
            <person name="Gargeya S."/>
            <person name="Fitzgerald M."/>
            <person name="Abouelleil A."/>
            <person name="Alvarado L."/>
            <person name="Berlin A.M."/>
            <person name="Chapman S.B."/>
            <person name="Dewar J."/>
            <person name="Goldberg J."/>
            <person name="Griggs A."/>
            <person name="Gujja S."/>
            <person name="Hansen M."/>
            <person name="Howarth C."/>
            <person name="Imamovic A."/>
            <person name="Larimer J."/>
            <person name="McCowan C."/>
            <person name="Murphy C."/>
            <person name="Pearson M."/>
            <person name="Priest M."/>
            <person name="Roberts A."/>
            <person name="Saif S."/>
            <person name="Shea T."/>
            <person name="Sykes S."/>
            <person name="Wortman J."/>
            <person name="Nusbaum C."/>
            <person name="Birren B."/>
        </authorList>
    </citation>
    <scope>NUCLEOTIDE SEQUENCE [LARGE SCALE GENOMIC DNA]</scope>
    <source>
        <strain evidence="8 9">BCC8398</strain>
    </source>
</reference>
<dbReference type="PRINTS" id="PR00404">
    <property type="entry name" value="MADSDOMAIN"/>
</dbReference>
<dbReference type="CDD" id="cd00266">
    <property type="entry name" value="MADS_SRF_like"/>
    <property type="match status" value="1"/>
</dbReference>
<dbReference type="Proteomes" id="UP000092666">
    <property type="component" value="Unassembled WGS sequence"/>
</dbReference>
<dbReference type="GO" id="GO:0000981">
    <property type="term" value="F:DNA-binding transcription factor activity, RNA polymerase II-specific"/>
    <property type="evidence" value="ECO:0007669"/>
    <property type="project" value="InterPro"/>
</dbReference>
<keyword evidence="9" id="KW-1185">Reference proteome</keyword>
<dbReference type="PROSITE" id="PS50066">
    <property type="entry name" value="MADS_BOX_2"/>
    <property type="match status" value="1"/>
</dbReference>
<accession>A0A1B9GVL9</accession>
<feature type="compositionally biased region" description="Pro residues" evidence="6">
    <location>
        <begin position="379"/>
        <end position="391"/>
    </location>
</feature>
<dbReference type="STRING" id="1296120.A0A1B9GVL9"/>
<name>A0A1B9GVL9_9TREE</name>